<evidence type="ECO:0000256" key="4">
    <source>
        <dbReference type="ARBA" id="ARBA00022884"/>
    </source>
</evidence>
<dbReference type="PANTHER" id="PTHR11140:SF0">
    <property type="entry name" value="PRE-MRNA-PROCESSING-SPLICING FACTOR 8"/>
    <property type="match status" value="1"/>
</dbReference>
<dbReference type="InterPro" id="IPR019580">
    <property type="entry name" value="Prp8_U6-snRNA-bd"/>
</dbReference>
<evidence type="ECO:0000256" key="3">
    <source>
        <dbReference type="ARBA" id="ARBA00022728"/>
    </source>
</evidence>
<dbReference type="GO" id="GO:0000974">
    <property type="term" value="C:Prp19 complex"/>
    <property type="evidence" value="ECO:0007669"/>
    <property type="project" value="UniProtKB-ARBA"/>
</dbReference>
<dbReference type="Gene3D" id="1.20.80.40">
    <property type="match status" value="1"/>
</dbReference>
<dbReference type="InterPro" id="IPR012337">
    <property type="entry name" value="RNaseH-like_sf"/>
</dbReference>
<dbReference type="GO" id="GO:0000393">
    <property type="term" value="P:spliceosomal conformational changes to generate catalytic conformation"/>
    <property type="evidence" value="ECO:0007669"/>
    <property type="project" value="UniProtKB-ARBA"/>
</dbReference>
<evidence type="ECO:0000313" key="9">
    <source>
        <dbReference type="EMBL" id="KAG7570987.1"/>
    </source>
</evidence>
<dbReference type="Gene3D" id="3.40.140.10">
    <property type="entry name" value="Cytidine Deaminase, domain 2"/>
    <property type="match status" value="1"/>
</dbReference>
<keyword evidence="10" id="KW-1185">Reference proteome</keyword>
<name>A0A8K0NT63_9TREE</name>
<dbReference type="PANTHER" id="PTHR11140">
    <property type="entry name" value="PRE-MRNA SPLICING FACTOR PRP8"/>
    <property type="match status" value="1"/>
</dbReference>
<dbReference type="CDD" id="cd08056">
    <property type="entry name" value="MPN_PRP8"/>
    <property type="match status" value="1"/>
</dbReference>
<dbReference type="Pfam" id="PF10596">
    <property type="entry name" value="U6-snRNA_bdg"/>
    <property type="match status" value="1"/>
</dbReference>
<organism evidence="9 10">
    <name type="scientific">Filobasidium floriforme</name>
    <dbReference type="NCBI Taxonomy" id="5210"/>
    <lineage>
        <taxon>Eukaryota</taxon>
        <taxon>Fungi</taxon>
        <taxon>Dikarya</taxon>
        <taxon>Basidiomycota</taxon>
        <taxon>Agaricomycotina</taxon>
        <taxon>Tremellomycetes</taxon>
        <taxon>Filobasidiales</taxon>
        <taxon>Filobasidiaceae</taxon>
        <taxon>Filobasidium</taxon>
    </lineage>
</organism>
<dbReference type="GO" id="GO:0071013">
    <property type="term" value="C:catalytic step 2 spliceosome"/>
    <property type="evidence" value="ECO:0007669"/>
    <property type="project" value="TreeGrafter"/>
</dbReference>
<dbReference type="InterPro" id="IPR042516">
    <property type="entry name" value="Prp8_U5-snRNA-bd_sf"/>
</dbReference>
<feature type="domain" description="JAB1/MPN/MOV34 metalloenzyme" evidence="8">
    <location>
        <begin position="2127"/>
        <end position="2261"/>
    </location>
</feature>
<dbReference type="InterPro" id="IPR012592">
    <property type="entry name" value="PROCN"/>
</dbReference>
<dbReference type="GO" id="GO:0097157">
    <property type="term" value="F:pre-mRNA intronic binding"/>
    <property type="evidence" value="ECO:0007669"/>
    <property type="project" value="TreeGrafter"/>
</dbReference>
<dbReference type="Pfam" id="PF10597">
    <property type="entry name" value="U5_2-snRNA_bdg"/>
    <property type="match status" value="1"/>
</dbReference>
<dbReference type="GO" id="GO:0030623">
    <property type="term" value="F:U5 snRNA binding"/>
    <property type="evidence" value="ECO:0007669"/>
    <property type="project" value="InterPro"/>
</dbReference>
<keyword evidence="5" id="KW-0508">mRNA splicing</keyword>
<keyword evidence="6" id="KW-0539">Nucleus</keyword>
<evidence type="ECO:0000313" key="10">
    <source>
        <dbReference type="Proteomes" id="UP000812966"/>
    </source>
</evidence>
<keyword evidence="4" id="KW-0694">RNA-binding</keyword>
<dbReference type="GO" id="GO:0000244">
    <property type="term" value="P:spliceosomal tri-snRNP complex assembly"/>
    <property type="evidence" value="ECO:0007669"/>
    <property type="project" value="TreeGrafter"/>
</dbReference>
<dbReference type="Gene3D" id="3.30.420.230">
    <property type="match status" value="1"/>
</dbReference>
<dbReference type="FunFam" id="3.90.1570.40:FF:000001">
    <property type="entry name" value="Pre-mRNA-processing-splicing factor 8"/>
    <property type="match status" value="1"/>
</dbReference>
<dbReference type="Gene3D" id="3.30.43.40">
    <property type="entry name" value="Pre-mRNA-processing-splicing factor 8, U5-snRNA-binding domain"/>
    <property type="match status" value="1"/>
</dbReference>
<dbReference type="Pfam" id="PF10598">
    <property type="entry name" value="RRM_4"/>
    <property type="match status" value="1"/>
</dbReference>
<feature type="compositionally biased region" description="Pro residues" evidence="7">
    <location>
        <begin position="1"/>
        <end position="12"/>
    </location>
</feature>
<dbReference type="SMART" id="SM00232">
    <property type="entry name" value="JAB_MPN"/>
    <property type="match status" value="1"/>
</dbReference>
<dbReference type="FunFam" id="3.40.140.10:FF:000002">
    <property type="entry name" value="Pre-mRNA-processing-splicing factor 8"/>
    <property type="match status" value="1"/>
</dbReference>
<gene>
    <name evidence="9" type="ORF">FFLO_01081</name>
</gene>
<dbReference type="InterPro" id="IPR012984">
    <property type="entry name" value="PROCT"/>
</dbReference>
<dbReference type="InterPro" id="IPR043172">
    <property type="entry name" value="Prp8_domainIV_palm"/>
</dbReference>
<dbReference type="CDD" id="cd13838">
    <property type="entry name" value="RNase_H_like_Prp8_IV"/>
    <property type="match status" value="1"/>
</dbReference>
<dbReference type="Pfam" id="PF08082">
    <property type="entry name" value="PRO8NT"/>
    <property type="match status" value="1"/>
</dbReference>
<evidence type="ECO:0000256" key="7">
    <source>
        <dbReference type="SAM" id="MobiDB-lite"/>
    </source>
</evidence>
<accession>A0A8K0NT63</accession>
<dbReference type="InterPro" id="IPR000555">
    <property type="entry name" value="JAMM/MPN+_dom"/>
</dbReference>
<keyword evidence="2" id="KW-0507">mRNA processing</keyword>
<dbReference type="GO" id="GO:0030619">
    <property type="term" value="F:U1 snRNA binding"/>
    <property type="evidence" value="ECO:0007669"/>
    <property type="project" value="TreeGrafter"/>
</dbReference>
<comment type="caution">
    <text evidence="9">The sequence shown here is derived from an EMBL/GenBank/DDBJ whole genome shotgun (WGS) entry which is preliminary data.</text>
</comment>
<dbReference type="InterPro" id="IPR043173">
    <property type="entry name" value="Prp8_domainIV_fingers"/>
</dbReference>
<keyword evidence="3" id="KW-0747">Spliceosome</keyword>
<dbReference type="FunFam" id="1.20.80.40:FF:000001">
    <property type="entry name" value="Pre-mRNA-processing-splicing factor 8"/>
    <property type="match status" value="1"/>
</dbReference>
<dbReference type="InterPro" id="IPR019582">
    <property type="entry name" value="RRM_spliceosomal_PrP8"/>
</dbReference>
<reference evidence="9" key="1">
    <citation type="submission" date="2020-04" db="EMBL/GenBank/DDBJ databases">
        <title>Analysis of mating type loci in Filobasidium floriforme.</title>
        <authorList>
            <person name="Nowrousian M."/>
        </authorList>
    </citation>
    <scope>NUCLEOTIDE SEQUENCE</scope>
    <source>
        <strain evidence="9">CBS 6242</strain>
    </source>
</reference>
<comment type="subcellular location">
    <subcellularLocation>
        <location evidence="1">Nucleus</location>
    </subcellularLocation>
</comment>
<dbReference type="OrthoDB" id="1931567at2759"/>
<dbReference type="GO" id="GO:0045292">
    <property type="term" value="P:mRNA cis splicing, via spliceosome"/>
    <property type="evidence" value="ECO:0007669"/>
    <property type="project" value="UniProtKB-ARBA"/>
</dbReference>
<sequence>MSFPPGFGPPPGFDITAGPSSTVDHPVSPPEITSLSPQEIEKKARKWRQSQVKRFDEKRRQGGGGGVDGGKADLPPEHIRKIMKDHGDMSSRKFRTDKRVHLGALKYVPHAVMKLLENIPCPWEQVREVPVLYHISGAITFVNQVPRVVEPIYHAQWASMWLAMRREKRDRRHFKRMRFPPFDDEEPVTDYADNILDVDPLESIQLELDPEEDAAIEEWFYDPKPLIDTKHVNGSSYKTFRLDLDQMANLYRIGRQLLSDYSDKNAFYLFDRKAFFTAKALNIALPGGPKFEPLYRDMDAYDEDWNEFNDINKVIIRGMIRSEYKIAFPHLYNSLPRSIHLGVYHEPKNVYIKTDDPDLPAFYFDPLINPISQRQVISAHSQLVSHEDAVFGFGKDGDDDDDFELPDELEPFFAEEELENDKTADALALFWAPYPYDKRSGRTRRAQDIPLIKNFYQEHCPPNQPVKIRVSYQKLLKVYVLNTLKQKPPKAMGKRNLFRSLKNTKFFQTTQLDWVEAGLQVCRQGFNMLNLLIHRKNLNYLHLDYNMNLKPIKTLTTKERKKSRFGNAFHLIREILRLTKLIVDAHVQFRLGNVDAFQLADGLQYMFSHVGQLTGMYRYKYKLMKQVRMCKDLKHLIYARFNTGPVGKGPGVGFWAPGWRVWLFFMRGIVPLLERWLNNLLARQFEGRNSKGIAKTVTKQRVESHFDLELRAAVMSDILDMMPESIRQNKAKTIMQHLSEAWRCWKANIPWKVPGMPAAVENILLRYVKSKADWWTSVAHYNRERIRRGATVDKAVVRKNLGRLTRLYLKAEQERQNGYLKDGPYISSEEAVAIFSGTTHWLESRKFSPIPFPPLSYKHDTKLLVLALEKLKGAYSVQGRLNQSQREELALIEQAYDHPAEALSRIKRLLLTQRAFKETGIEFFDTYDKLIPCYDIEPVEKITDAYLESFLWYEADKRHLFPAWVKPGDSEPPPLLVYKWCQGINNLTDVWETNEGECVVMMETVLSKVYEKIDLTLLNRLLRLIMDHNLADYITAKNNTTLTYKDMSHVNAYGLIRGLQFSSFVFQYYGLVLDLLILGLKRASEMAGPPQLPNGFLQFRDTETEVGHPIRLYSRYVDRIHILFRFTADEARDLIQRYLTVQPDPNNQNIIGYNNKRCWPRDCRMRLIKHDVNLGRAVFWNVKNSLPRSLTTIEWDESFVSVYSRENPQLLFSMCNFEIRILPKIREGDNFVLKDATWNLTNEATKERTAKAFLRVSEYGLQSFQNRIRQVLMSSGAATYAKVANKWNSTIIALVTYYRESIIGTPELLDMLVKAENKIQTRIKIGLNSKMPSRFPPVLFYSPKELGGLGQLSMGFVLIPQSDLRWSKQTADGGTSHFRAGLTHEAGNLIPNLFRYIVPWESEFQDSSRVWAEYAMMRKEAQAQNRRLTLEDLENSWDRGLPRISTLFQKDRQTLAYQKGWRTSLHFEQYAQARHNPFSWHSQRHDGKLWNLNNYRVDVIASLGGVEGILEHSLFKGTAHSTWEGLFWEKASGFEESMKSKRLTNAQRGGLSQIPNRRFTLWWSPTLNRANVYVGFQVQLDLTGIFMHGKLPTLKISYIQLFRAHLWQKIHESVVMDLCQVLDQELEALQIETVQKELIHPRKSYKLNSSASDILLFSSYKWNMSRPSLLSDARDHYDGTMTGNKFWIDVQLRWGDYDSHDIERYARAKFLDYTSDSMSIYPSPTGLLLAIDLSYNLHSGFGNFFPGLKPLVTQAMAKIMKANPALFVMRERIRKGLQLYSSEATEPYLSSQNYSELFSNQVIWFVDDTNVYRVTIHRTFEGNLTTKPINGAIFIFNPRSGQLFLKIIHTSVWAGQKRLGQLAKWKTAEEVAALIRSLPVEEQPKQVIVTRKGMLDPLEVHLLDFPNIVIKGSELQLPFQAAMKIEKFGDLILRATQPQMVLFNLYDDWLKSISSYTAFSRLILILRSLHVNNEKAKIILRPDKSTITESHHVWPTLSDDEWMKVEVALKDLILSDFGKRNSVNVASLTASEIRDIILGMEIAAPSIQRQQMAELEKATEAQAQVTAIQTKTTNIHGDEIQTVTTTNYEQQTFSSKSDWRVRAISATNLPLRVNHIYVSNDDVKDDAGSLTYVMPKNVLKSFIVNADLRTQVAAYLYGSSPADNKRVKEIKAVVWVPQRGSNNTVELPTRLPESDFLLKELEPLGWIKTQAQELNHLAPQDVAAQAKIMAGNPSWGPNSICITAAFTPGSISLSAFELSVAGFEWGRKIQDVMANPVGFNTSMAHRVQLLLSDRILGATLVPEGRAWNYSVGLTQQFAPSMPYSLTLDAPLSFWAEEHRPAPFLNFATMESGEDSADVENTLA</sequence>
<evidence type="ECO:0000259" key="8">
    <source>
        <dbReference type="SMART" id="SM00232"/>
    </source>
</evidence>
<dbReference type="InterPro" id="IPR021983">
    <property type="entry name" value="PRP8_domainIV"/>
</dbReference>
<evidence type="ECO:0000256" key="2">
    <source>
        <dbReference type="ARBA" id="ARBA00022664"/>
    </source>
</evidence>
<dbReference type="GO" id="GO:0008237">
    <property type="term" value="F:metallopeptidase activity"/>
    <property type="evidence" value="ECO:0007669"/>
    <property type="project" value="InterPro"/>
</dbReference>
<dbReference type="EMBL" id="JABELV010000014">
    <property type="protein sequence ID" value="KAG7570987.1"/>
    <property type="molecule type" value="Genomic_DNA"/>
</dbReference>
<dbReference type="Pfam" id="PF12134">
    <property type="entry name" value="PRP8_domainIV"/>
    <property type="match status" value="1"/>
</dbReference>
<evidence type="ECO:0000256" key="5">
    <source>
        <dbReference type="ARBA" id="ARBA00023187"/>
    </source>
</evidence>
<dbReference type="FunFam" id="3.30.420.230:FF:000001">
    <property type="entry name" value="Pre-mRNA-processing-splicing factor 8"/>
    <property type="match status" value="1"/>
</dbReference>
<dbReference type="GO" id="GO:0030620">
    <property type="term" value="F:U2 snRNA binding"/>
    <property type="evidence" value="ECO:0007669"/>
    <property type="project" value="TreeGrafter"/>
</dbReference>
<feature type="region of interest" description="Disordered" evidence="7">
    <location>
        <begin position="1"/>
        <end position="76"/>
    </location>
</feature>
<dbReference type="Proteomes" id="UP000812966">
    <property type="component" value="Unassembled WGS sequence"/>
</dbReference>
<dbReference type="GO" id="GO:0005682">
    <property type="term" value="C:U5 snRNP"/>
    <property type="evidence" value="ECO:0007669"/>
    <property type="project" value="TreeGrafter"/>
</dbReference>
<proteinExistence type="predicted"/>
<dbReference type="InterPro" id="IPR012591">
    <property type="entry name" value="PRO8NT"/>
</dbReference>
<dbReference type="Gene3D" id="3.90.1570.40">
    <property type="match status" value="1"/>
</dbReference>
<dbReference type="Pfam" id="PF08084">
    <property type="entry name" value="PROCT"/>
    <property type="match status" value="1"/>
</dbReference>
<dbReference type="SUPFAM" id="SSF53098">
    <property type="entry name" value="Ribonuclease H-like"/>
    <property type="match status" value="2"/>
</dbReference>
<dbReference type="GO" id="GO:0017070">
    <property type="term" value="F:U6 snRNA binding"/>
    <property type="evidence" value="ECO:0007669"/>
    <property type="project" value="InterPro"/>
</dbReference>
<evidence type="ECO:0000256" key="6">
    <source>
        <dbReference type="ARBA" id="ARBA00023242"/>
    </source>
</evidence>
<dbReference type="InterPro" id="IPR027652">
    <property type="entry name" value="PRP8"/>
</dbReference>
<protein>
    <recommendedName>
        <fullName evidence="8">JAB1/MPN/MOV34 metalloenzyme domain-containing protein</fullName>
    </recommendedName>
</protein>
<dbReference type="Pfam" id="PF08083">
    <property type="entry name" value="PROCN"/>
    <property type="match status" value="1"/>
</dbReference>
<dbReference type="InterPro" id="IPR019581">
    <property type="entry name" value="Prp8_U5-snRNA-bd"/>
</dbReference>
<evidence type="ECO:0000256" key="1">
    <source>
        <dbReference type="ARBA" id="ARBA00004123"/>
    </source>
</evidence>